<gene>
    <name evidence="9" type="ORF">IT882_12555</name>
</gene>
<dbReference type="GO" id="GO:0005507">
    <property type="term" value="F:copper ion binding"/>
    <property type="evidence" value="ECO:0007669"/>
    <property type="project" value="InterPro"/>
</dbReference>
<keyword evidence="10" id="KW-1185">Reference proteome</keyword>
<dbReference type="InterPro" id="IPR014756">
    <property type="entry name" value="Ig_E-set"/>
</dbReference>
<keyword evidence="6" id="KW-0812">Transmembrane</keyword>
<feature type="region of interest" description="Disordered" evidence="5">
    <location>
        <begin position="129"/>
        <end position="169"/>
    </location>
</feature>
<dbReference type="GO" id="GO:0030313">
    <property type="term" value="C:cell envelope"/>
    <property type="evidence" value="ECO:0007669"/>
    <property type="project" value="UniProtKB-SubCell"/>
</dbReference>
<keyword evidence="6" id="KW-1133">Transmembrane helix</keyword>
<evidence type="ECO:0000313" key="9">
    <source>
        <dbReference type="EMBL" id="QPE04041.1"/>
    </source>
</evidence>
<evidence type="ECO:0000256" key="4">
    <source>
        <dbReference type="ARBA" id="ARBA00023008"/>
    </source>
</evidence>
<evidence type="ECO:0000256" key="1">
    <source>
        <dbReference type="ARBA" id="ARBA00004196"/>
    </source>
</evidence>
<dbReference type="PANTHER" id="PTHR34820:SF4">
    <property type="entry name" value="INNER MEMBRANE PROTEIN YEBZ"/>
    <property type="match status" value="1"/>
</dbReference>
<dbReference type="GO" id="GO:0042597">
    <property type="term" value="C:periplasmic space"/>
    <property type="evidence" value="ECO:0007669"/>
    <property type="project" value="InterPro"/>
</dbReference>
<feature type="domain" description="CopC" evidence="8">
    <location>
        <begin position="33"/>
        <end position="126"/>
    </location>
</feature>
<sequence>MSLSLRARAGALAASVAVATVALSLVAAPAWAHDELVASSPQQNEQLATAPTAVELTFSAEIMQIGAAVIVADADENDWVAGDIQIDFDTLTVPLAEGMPNGAYEVRWRVVSSDGHPISGLIPFTVDDPAAVSTPTATPTAVSSSTPTADQTTGGPSDEATTLPHESAAEDGGIPRVVLIGAIGAASALALFALVLFFLRGRARRARRGSDEEPPKP</sequence>
<dbReference type="AlphaFoldDB" id="A0A7S8RH73"/>
<evidence type="ECO:0000256" key="6">
    <source>
        <dbReference type="SAM" id="Phobius"/>
    </source>
</evidence>
<feature type="transmembrane region" description="Helical" evidence="6">
    <location>
        <begin position="177"/>
        <end position="199"/>
    </location>
</feature>
<dbReference type="Gene3D" id="2.60.40.1220">
    <property type="match status" value="1"/>
</dbReference>
<evidence type="ECO:0000256" key="2">
    <source>
        <dbReference type="ARBA" id="ARBA00022723"/>
    </source>
</evidence>
<dbReference type="InterPro" id="IPR032694">
    <property type="entry name" value="CopC/D"/>
</dbReference>
<evidence type="ECO:0000256" key="5">
    <source>
        <dbReference type="SAM" id="MobiDB-lite"/>
    </source>
</evidence>
<dbReference type="InterPro" id="IPR007348">
    <property type="entry name" value="CopC_dom"/>
</dbReference>
<keyword evidence="2" id="KW-0479">Metal-binding</keyword>
<dbReference type="SUPFAM" id="SSF81296">
    <property type="entry name" value="E set domains"/>
    <property type="match status" value="1"/>
</dbReference>
<protein>
    <submittedName>
        <fullName evidence="9">Copper resistance protein CopC</fullName>
    </submittedName>
</protein>
<accession>A0A7S8RH73</accession>
<dbReference type="PANTHER" id="PTHR34820">
    <property type="entry name" value="INNER MEMBRANE PROTEIN YEBZ"/>
    <property type="match status" value="1"/>
</dbReference>
<reference evidence="9 10" key="1">
    <citation type="submission" date="2020-11" db="EMBL/GenBank/DDBJ databases">
        <title>Amino acid is mineralized and recycled by bacteria in oceanic microbiome.</title>
        <authorList>
            <person name="Zheng L.Y."/>
        </authorList>
    </citation>
    <scope>NUCLEOTIDE SEQUENCE [LARGE SCALE GENOMIC DNA]</scope>
    <source>
        <strain evidence="9 10">A32-1</strain>
    </source>
</reference>
<dbReference type="GO" id="GO:0046688">
    <property type="term" value="P:response to copper ion"/>
    <property type="evidence" value="ECO:0007669"/>
    <property type="project" value="InterPro"/>
</dbReference>
<dbReference type="KEGG" id="msf:IT882_12555"/>
<keyword evidence="6" id="KW-0472">Membrane</keyword>
<dbReference type="EMBL" id="CP064760">
    <property type="protein sequence ID" value="QPE04041.1"/>
    <property type="molecule type" value="Genomic_DNA"/>
</dbReference>
<dbReference type="Proteomes" id="UP000594480">
    <property type="component" value="Chromosome"/>
</dbReference>
<organism evidence="9 10">
    <name type="scientific">Microbacterium schleiferi</name>
    <dbReference type="NCBI Taxonomy" id="69362"/>
    <lineage>
        <taxon>Bacteria</taxon>
        <taxon>Bacillati</taxon>
        <taxon>Actinomycetota</taxon>
        <taxon>Actinomycetes</taxon>
        <taxon>Micrococcales</taxon>
        <taxon>Microbacteriaceae</taxon>
        <taxon>Microbacterium</taxon>
    </lineage>
</organism>
<feature type="signal peptide" evidence="7">
    <location>
        <begin position="1"/>
        <end position="32"/>
    </location>
</feature>
<dbReference type="InterPro" id="IPR014755">
    <property type="entry name" value="Cu-Rt/internalin_Ig-like"/>
</dbReference>
<dbReference type="RefSeq" id="WP_195692132.1">
    <property type="nucleotide sequence ID" value="NZ_CP064760.1"/>
</dbReference>
<dbReference type="GO" id="GO:0006825">
    <property type="term" value="P:copper ion transport"/>
    <property type="evidence" value="ECO:0007669"/>
    <property type="project" value="InterPro"/>
</dbReference>
<proteinExistence type="predicted"/>
<keyword evidence="3 7" id="KW-0732">Signal</keyword>
<evidence type="ECO:0000259" key="8">
    <source>
        <dbReference type="Pfam" id="PF04234"/>
    </source>
</evidence>
<dbReference type="Pfam" id="PF04234">
    <property type="entry name" value="CopC"/>
    <property type="match status" value="1"/>
</dbReference>
<keyword evidence="4" id="KW-0186">Copper</keyword>
<dbReference type="GO" id="GO:0005886">
    <property type="term" value="C:plasma membrane"/>
    <property type="evidence" value="ECO:0007669"/>
    <property type="project" value="TreeGrafter"/>
</dbReference>
<evidence type="ECO:0000256" key="3">
    <source>
        <dbReference type="ARBA" id="ARBA00022729"/>
    </source>
</evidence>
<name>A0A7S8RH73_9MICO</name>
<evidence type="ECO:0000256" key="7">
    <source>
        <dbReference type="SAM" id="SignalP"/>
    </source>
</evidence>
<feature type="compositionally biased region" description="Low complexity" evidence="5">
    <location>
        <begin position="129"/>
        <end position="149"/>
    </location>
</feature>
<comment type="subcellular location">
    <subcellularLocation>
        <location evidence="1">Cell envelope</location>
    </subcellularLocation>
</comment>
<feature type="chain" id="PRO_5032794734" evidence="7">
    <location>
        <begin position="33"/>
        <end position="217"/>
    </location>
</feature>
<evidence type="ECO:0000313" key="10">
    <source>
        <dbReference type="Proteomes" id="UP000594480"/>
    </source>
</evidence>